<dbReference type="FunFam" id="1.10.630.10:FF:000043">
    <property type="entry name" value="Cytochrome P450 99A2"/>
    <property type="match status" value="1"/>
</dbReference>
<keyword evidence="5 7" id="KW-0408">Iron</keyword>
<dbReference type="GO" id="GO:0020037">
    <property type="term" value="F:heme binding"/>
    <property type="evidence" value="ECO:0007669"/>
    <property type="project" value="InterPro"/>
</dbReference>
<dbReference type="PRINTS" id="PR00385">
    <property type="entry name" value="P450"/>
</dbReference>
<evidence type="ECO:0000256" key="5">
    <source>
        <dbReference type="ARBA" id="ARBA00023004"/>
    </source>
</evidence>
<dbReference type="CDD" id="cd11072">
    <property type="entry name" value="CYP71-like"/>
    <property type="match status" value="1"/>
</dbReference>
<name>A0AAV1BYA0_OLDCO</name>
<dbReference type="GO" id="GO:0009821">
    <property type="term" value="P:alkaloid biosynthetic process"/>
    <property type="evidence" value="ECO:0007669"/>
    <property type="project" value="UniProtKB-ARBA"/>
</dbReference>
<dbReference type="GO" id="GO:0004497">
    <property type="term" value="F:monooxygenase activity"/>
    <property type="evidence" value="ECO:0007669"/>
    <property type="project" value="UniProtKB-KW"/>
</dbReference>
<proteinExistence type="inferred from homology"/>
<keyword evidence="6 8" id="KW-0503">Monooxygenase</keyword>
<dbReference type="PANTHER" id="PTHR47955">
    <property type="entry name" value="CYTOCHROME P450 FAMILY 71 PROTEIN"/>
    <property type="match status" value="1"/>
</dbReference>
<dbReference type="GO" id="GO:0016705">
    <property type="term" value="F:oxidoreductase activity, acting on paired donors, with incorporation or reduction of molecular oxygen"/>
    <property type="evidence" value="ECO:0007669"/>
    <property type="project" value="InterPro"/>
</dbReference>
<dbReference type="AlphaFoldDB" id="A0AAV1BYA0"/>
<evidence type="ECO:0000256" key="3">
    <source>
        <dbReference type="ARBA" id="ARBA00022723"/>
    </source>
</evidence>
<keyword evidence="3 7" id="KW-0479">Metal-binding</keyword>
<dbReference type="PRINTS" id="PR00463">
    <property type="entry name" value="EP450I"/>
</dbReference>
<dbReference type="PROSITE" id="PS00086">
    <property type="entry name" value="CYTOCHROME_P450"/>
    <property type="match status" value="1"/>
</dbReference>
<protein>
    <submittedName>
        <fullName evidence="9">OLC1v1022530C1</fullName>
    </submittedName>
</protein>
<reference evidence="9" key="1">
    <citation type="submission" date="2023-03" db="EMBL/GenBank/DDBJ databases">
        <authorList>
            <person name="Julca I."/>
        </authorList>
    </citation>
    <scope>NUCLEOTIDE SEQUENCE</scope>
</reference>
<sequence length="507" mass="57767">MDLDFVLLLLTSALFITLLFQKFRAKYKTKSSSEISLQLPPGPKKLPFIGNLHLLGSLPHRAFRDLANKYGPIMHLQLGEVSMIVVSSPETAKEVMQTQDLNFASRPSIIASDIIAYNSSNISFSPHGDYWRQLRKIYTLELSGLTRVHSFRSLREEEASNLIRRIAGNAGSTIDLTQEIHTSIYTISSRASFGNKSKYLKEFIYTIQEFIKSASGFNIADVYPSIKFLHVIGGMNSKLMNCHKITDKLLDAIINERRTGKLLDQTNKDFVDVLLQYFREDKNLEFSMTMDNIKAVLLDIFLAGSGSSAKTINWTMSEMMKNPKIMEKAQEEITRVFGERSHVDEACFDKLKYLKSVIKETLRLHPPGPLLLPRVSNENCIINGYKIPAKIKVIVNAWAINRHPSYWKDAETFNPDRFLENPLNYKGTHFEYIPFGAGRRMCPGIQFGTVNVELTLAKLLYHFDWKLPNGMKPEDLNMTEDASLVLTRKHDLHLIPIIKYPLLGLND</sequence>
<dbReference type="GO" id="GO:0005506">
    <property type="term" value="F:iron ion binding"/>
    <property type="evidence" value="ECO:0007669"/>
    <property type="project" value="InterPro"/>
</dbReference>
<dbReference type="SUPFAM" id="SSF48264">
    <property type="entry name" value="Cytochrome P450"/>
    <property type="match status" value="1"/>
</dbReference>
<dbReference type="InterPro" id="IPR001128">
    <property type="entry name" value="Cyt_P450"/>
</dbReference>
<dbReference type="Pfam" id="PF00067">
    <property type="entry name" value="p450"/>
    <property type="match status" value="1"/>
</dbReference>
<evidence type="ECO:0000256" key="2">
    <source>
        <dbReference type="ARBA" id="ARBA00022617"/>
    </source>
</evidence>
<dbReference type="EMBL" id="OX459118">
    <property type="protein sequence ID" value="CAI9088250.1"/>
    <property type="molecule type" value="Genomic_DNA"/>
</dbReference>
<dbReference type="InterPro" id="IPR036396">
    <property type="entry name" value="Cyt_P450_sf"/>
</dbReference>
<accession>A0AAV1BYA0</accession>
<dbReference type="PANTHER" id="PTHR47955:SF8">
    <property type="entry name" value="CYTOCHROME P450 71D11-LIKE"/>
    <property type="match status" value="1"/>
</dbReference>
<dbReference type="Proteomes" id="UP001161247">
    <property type="component" value="Chromosome 1"/>
</dbReference>
<dbReference type="InterPro" id="IPR017972">
    <property type="entry name" value="Cyt_P450_CS"/>
</dbReference>
<gene>
    <name evidence="9" type="ORF">OLC1_LOCUS869</name>
</gene>
<organism evidence="9 10">
    <name type="scientific">Oldenlandia corymbosa var. corymbosa</name>
    <dbReference type="NCBI Taxonomy" id="529605"/>
    <lineage>
        <taxon>Eukaryota</taxon>
        <taxon>Viridiplantae</taxon>
        <taxon>Streptophyta</taxon>
        <taxon>Embryophyta</taxon>
        <taxon>Tracheophyta</taxon>
        <taxon>Spermatophyta</taxon>
        <taxon>Magnoliopsida</taxon>
        <taxon>eudicotyledons</taxon>
        <taxon>Gunneridae</taxon>
        <taxon>Pentapetalae</taxon>
        <taxon>asterids</taxon>
        <taxon>lamiids</taxon>
        <taxon>Gentianales</taxon>
        <taxon>Rubiaceae</taxon>
        <taxon>Rubioideae</taxon>
        <taxon>Spermacoceae</taxon>
        <taxon>Hedyotis-Oldenlandia complex</taxon>
        <taxon>Oldenlandia</taxon>
    </lineage>
</organism>
<keyword evidence="4 8" id="KW-0560">Oxidoreductase</keyword>
<feature type="binding site" description="axial binding residue" evidence="7">
    <location>
        <position position="442"/>
    </location>
    <ligand>
        <name>heme</name>
        <dbReference type="ChEBI" id="CHEBI:30413"/>
    </ligand>
    <ligandPart>
        <name>Fe</name>
        <dbReference type="ChEBI" id="CHEBI:18248"/>
    </ligandPart>
</feature>
<evidence type="ECO:0000256" key="4">
    <source>
        <dbReference type="ARBA" id="ARBA00023002"/>
    </source>
</evidence>
<evidence type="ECO:0000256" key="8">
    <source>
        <dbReference type="RuleBase" id="RU000461"/>
    </source>
</evidence>
<comment type="similarity">
    <text evidence="1 8">Belongs to the cytochrome P450 family.</text>
</comment>
<evidence type="ECO:0000256" key="7">
    <source>
        <dbReference type="PIRSR" id="PIRSR602401-1"/>
    </source>
</evidence>
<comment type="cofactor">
    <cofactor evidence="7">
        <name>heme</name>
        <dbReference type="ChEBI" id="CHEBI:30413"/>
    </cofactor>
</comment>
<dbReference type="InterPro" id="IPR002401">
    <property type="entry name" value="Cyt_P450_E_grp-I"/>
</dbReference>
<evidence type="ECO:0000256" key="6">
    <source>
        <dbReference type="ARBA" id="ARBA00023033"/>
    </source>
</evidence>
<keyword evidence="2 7" id="KW-0349">Heme</keyword>
<keyword evidence="10" id="KW-1185">Reference proteome</keyword>
<evidence type="ECO:0000313" key="10">
    <source>
        <dbReference type="Proteomes" id="UP001161247"/>
    </source>
</evidence>
<dbReference type="Gene3D" id="1.10.630.10">
    <property type="entry name" value="Cytochrome P450"/>
    <property type="match status" value="1"/>
</dbReference>
<evidence type="ECO:0000313" key="9">
    <source>
        <dbReference type="EMBL" id="CAI9088250.1"/>
    </source>
</evidence>
<evidence type="ECO:0000256" key="1">
    <source>
        <dbReference type="ARBA" id="ARBA00010617"/>
    </source>
</evidence>